<feature type="transmembrane region" description="Helical" evidence="6">
    <location>
        <begin position="65"/>
        <end position="88"/>
    </location>
</feature>
<dbReference type="GO" id="GO:0022857">
    <property type="term" value="F:transmembrane transporter activity"/>
    <property type="evidence" value="ECO:0007669"/>
    <property type="project" value="InterPro"/>
</dbReference>
<dbReference type="GO" id="GO:0005886">
    <property type="term" value="C:plasma membrane"/>
    <property type="evidence" value="ECO:0007669"/>
    <property type="project" value="UniProtKB-SubCell"/>
</dbReference>
<feature type="transmembrane region" description="Helical" evidence="6">
    <location>
        <begin position="95"/>
        <end position="115"/>
    </location>
</feature>
<dbReference type="Pfam" id="PF02653">
    <property type="entry name" value="BPD_transp_2"/>
    <property type="match status" value="1"/>
</dbReference>
<accession>A0A6L6HT43</accession>
<keyword evidence="3 6" id="KW-0812">Transmembrane</keyword>
<evidence type="ECO:0000256" key="6">
    <source>
        <dbReference type="SAM" id="Phobius"/>
    </source>
</evidence>
<proteinExistence type="predicted"/>
<dbReference type="PANTHER" id="PTHR43370">
    <property type="entry name" value="SUGAR ABC TRANSPORTER INTEGRAL MEMBRANE PROTEIN-RELATED"/>
    <property type="match status" value="1"/>
</dbReference>
<dbReference type="CDD" id="cd06580">
    <property type="entry name" value="TM_PBP1_transp_TpRbsC_like"/>
    <property type="match status" value="1"/>
</dbReference>
<dbReference type="Proteomes" id="UP000481417">
    <property type="component" value="Unassembled WGS sequence"/>
</dbReference>
<keyword evidence="2" id="KW-1003">Cell membrane</keyword>
<organism evidence="7 8">
    <name type="scientific">Paracoccus lichenicola</name>
    <dbReference type="NCBI Taxonomy" id="2665644"/>
    <lineage>
        <taxon>Bacteria</taxon>
        <taxon>Pseudomonadati</taxon>
        <taxon>Pseudomonadota</taxon>
        <taxon>Alphaproteobacteria</taxon>
        <taxon>Rhodobacterales</taxon>
        <taxon>Paracoccaceae</taxon>
        <taxon>Paracoccus</taxon>
    </lineage>
</organism>
<keyword evidence="8" id="KW-1185">Reference proteome</keyword>
<reference evidence="7 8" key="1">
    <citation type="submission" date="2019-11" db="EMBL/GenBank/DDBJ databases">
        <authorList>
            <person name="Lang L."/>
        </authorList>
    </citation>
    <scope>NUCLEOTIDE SEQUENCE [LARGE SCALE GENOMIC DNA]</scope>
    <source>
        <strain evidence="7 8">YIM 132242</strain>
    </source>
</reference>
<comment type="subcellular location">
    <subcellularLocation>
        <location evidence="1">Cell membrane</location>
        <topology evidence="1">Multi-pass membrane protein</topology>
    </subcellularLocation>
</comment>
<name>A0A6L6HT43_9RHOB</name>
<comment type="caution">
    <text evidence="7">The sequence shown here is derived from an EMBL/GenBank/DDBJ whole genome shotgun (WGS) entry which is preliminary data.</text>
</comment>
<evidence type="ECO:0000256" key="5">
    <source>
        <dbReference type="ARBA" id="ARBA00023136"/>
    </source>
</evidence>
<feature type="transmembrane region" description="Helical" evidence="6">
    <location>
        <begin position="187"/>
        <end position="207"/>
    </location>
</feature>
<feature type="transmembrane region" description="Helical" evidence="6">
    <location>
        <begin position="276"/>
        <end position="293"/>
    </location>
</feature>
<feature type="transmembrane region" description="Helical" evidence="6">
    <location>
        <begin position="213"/>
        <end position="241"/>
    </location>
</feature>
<evidence type="ECO:0000256" key="4">
    <source>
        <dbReference type="ARBA" id="ARBA00022989"/>
    </source>
</evidence>
<evidence type="ECO:0000313" key="7">
    <source>
        <dbReference type="EMBL" id="MTE01559.1"/>
    </source>
</evidence>
<keyword evidence="4 6" id="KW-1133">Transmembrane helix</keyword>
<evidence type="ECO:0000256" key="1">
    <source>
        <dbReference type="ARBA" id="ARBA00004651"/>
    </source>
</evidence>
<evidence type="ECO:0000256" key="2">
    <source>
        <dbReference type="ARBA" id="ARBA00022475"/>
    </source>
</evidence>
<dbReference type="RefSeq" id="WP_154765629.1">
    <property type="nucleotide sequence ID" value="NZ_WMBT01000010.1"/>
</dbReference>
<dbReference type="EMBL" id="WMBT01000010">
    <property type="protein sequence ID" value="MTE01559.1"/>
    <property type="molecule type" value="Genomic_DNA"/>
</dbReference>
<evidence type="ECO:0000313" key="8">
    <source>
        <dbReference type="Proteomes" id="UP000481417"/>
    </source>
</evidence>
<feature type="transmembrane region" description="Helical" evidence="6">
    <location>
        <begin position="248"/>
        <end position="270"/>
    </location>
</feature>
<gene>
    <name evidence="7" type="ORF">GIY56_14825</name>
</gene>
<feature type="transmembrane region" description="Helical" evidence="6">
    <location>
        <begin position="150"/>
        <end position="166"/>
    </location>
</feature>
<sequence>MQSLLSQTFLAALLTGTVVSAIPLILAALGEQFSERAGVLNIGVEGMMLSGAYAGFATTLAGGGIWGGLLAALACGAGLGALMALFCVRMGMNQIIVGIALTLGAAGVTALLHHAHFARTYPRLDAAPRIAIPGLSGIPVLGQALFHHHPVTWLGLLAPALFALIYRNSFLGLNLAAAGERPDALDATGIGVVATRSAAVIVGGAMAGLGGGYMAVIASGIFVPHMTGGAGYIAIVLAMLARSRPLSVLGGGLLFGMCLAVTTALQVGGIAIPTDVIQMLPFVAVMAVLVLFGRHARMPSALGQPYRRGQR</sequence>
<protein>
    <submittedName>
        <fullName evidence="7">ABC transporter permease</fullName>
    </submittedName>
</protein>
<keyword evidence="5 6" id="KW-0472">Membrane</keyword>
<dbReference type="AlphaFoldDB" id="A0A6L6HT43"/>
<dbReference type="PANTHER" id="PTHR43370:SF2">
    <property type="entry name" value="ABC TRANSPORTER PERMEASE PROTEIN"/>
    <property type="match status" value="1"/>
</dbReference>
<dbReference type="InterPro" id="IPR001851">
    <property type="entry name" value="ABC_transp_permease"/>
</dbReference>
<evidence type="ECO:0000256" key="3">
    <source>
        <dbReference type="ARBA" id="ARBA00022692"/>
    </source>
</evidence>